<dbReference type="EMBL" id="BJVF01000007">
    <property type="protein sequence ID" value="GEL11995.1"/>
    <property type="molecule type" value="Genomic_DNA"/>
</dbReference>
<gene>
    <name evidence="4" type="primary">rfaG</name>
    <name evidence="5" type="ORF">FBGL_13680</name>
    <name evidence="4" type="ORF">FGL01_27340</name>
    <name evidence="6" type="ORF">SAMN05192550_2280</name>
</gene>
<dbReference type="RefSeq" id="WP_066329305.1">
    <property type="nucleotide sequence ID" value="NZ_BJVF01000007.1"/>
</dbReference>
<dbReference type="GO" id="GO:0016757">
    <property type="term" value="F:glycosyltransferase activity"/>
    <property type="evidence" value="ECO:0007669"/>
    <property type="project" value="InterPro"/>
</dbReference>
<evidence type="ECO:0000313" key="9">
    <source>
        <dbReference type="Proteomes" id="UP000321579"/>
    </source>
</evidence>
<reference evidence="7" key="1">
    <citation type="submission" date="2016-03" db="EMBL/GenBank/DDBJ databases">
        <title>Draft genome sequence of Paenibacillus glacialis DSM 22343.</title>
        <authorList>
            <person name="Shin S.-K."/>
            <person name="Yi H."/>
        </authorList>
    </citation>
    <scope>NUCLEOTIDE SEQUENCE [LARGE SCALE GENOMIC DNA]</scope>
    <source>
        <strain evidence="7">NBRC 105008</strain>
    </source>
</reference>
<evidence type="ECO:0000259" key="2">
    <source>
        <dbReference type="Pfam" id="PF00534"/>
    </source>
</evidence>
<protein>
    <submittedName>
        <fullName evidence="5">Glycosyl transferase</fullName>
    </submittedName>
    <submittedName>
        <fullName evidence="6">Glycosyltransferase involved in cell wall bisynthesis</fullName>
    </submittedName>
</protein>
<evidence type="ECO:0000313" key="4">
    <source>
        <dbReference type="EMBL" id="GEL11995.1"/>
    </source>
</evidence>
<name>A0A1B9DHC6_9FLAO</name>
<dbReference type="Pfam" id="PF13439">
    <property type="entry name" value="Glyco_transf_4"/>
    <property type="match status" value="1"/>
</dbReference>
<reference evidence="4 9" key="4">
    <citation type="submission" date="2019-07" db="EMBL/GenBank/DDBJ databases">
        <title>Whole genome shotgun sequence of Flavobacterium glycines NBRC 105008.</title>
        <authorList>
            <person name="Hosoyama A."/>
            <person name="Uohara A."/>
            <person name="Ohji S."/>
            <person name="Ichikawa N."/>
        </authorList>
    </citation>
    <scope>NUCLEOTIDE SEQUENCE [LARGE SCALE GENOMIC DNA]</scope>
    <source>
        <strain evidence="4 9">NBRC 105008</strain>
    </source>
</reference>
<organism evidence="5 7">
    <name type="scientific">Flavobacterium glycines</name>
    <dbReference type="NCBI Taxonomy" id="551990"/>
    <lineage>
        <taxon>Bacteria</taxon>
        <taxon>Pseudomonadati</taxon>
        <taxon>Bacteroidota</taxon>
        <taxon>Flavobacteriia</taxon>
        <taxon>Flavobacteriales</taxon>
        <taxon>Flavobacteriaceae</taxon>
        <taxon>Flavobacterium</taxon>
    </lineage>
</organism>
<dbReference type="EMBL" id="LVEO01000026">
    <property type="protein sequence ID" value="OCB69078.1"/>
    <property type="molecule type" value="Genomic_DNA"/>
</dbReference>
<dbReference type="Pfam" id="PF00534">
    <property type="entry name" value="Glycos_transf_1"/>
    <property type="match status" value="1"/>
</dbReference>
<keyword evidence="1" id="KW-0175">Coiled coil</keyword>
<dbReference type="AlphaFoldDB" id="A0A1B9DHC6"/>
<evidence type="ECO:0000256" key="1">
    <source>
        <dbReference type="SAM" id="Coils"/>
    </source>
</evidence>
<dbReference type="OrthoDB" id="7560678at2"/>
<dbReference type="SUPFAM" id="SSF53756">
    <property type="entry name" value="UDP-Glycosyltransferase/glycogen phosphorylase"/>
    <property type="match status" value="1"/>
</dbReference>
<reference evidence="5" key="2">
    <citation type="submission" date="2016-03" db="EMBL/GenBank/DDBJ databases">
        <authorList>
            <person name="Ploux O."/>
        </authorList>
    </citation>
    <scope>NUCLEOTIDE SEQUENCE</scope>
    <source>
        <strain evidence="5">NBRC 105008</strain>
    </source>
</reference>
<dbReference type="PANTHER" id="PTHR12526">
    <property type="entry name" value="GLYCOSYLTRANSFERASE"/>
    <property type="match status" value="1"/>
</dbReference>
<accession>A0A1B9DHC6</accession>
<reference evidence="6 8" key="3">
    <citation type="submission" date="2016-10" db="EMBL/GenBank/DDBJ databases">
        <authorList>
            <person name="Varghese N."/>
            <person name="Submissions S."/>
        </authorList>
    </citation>
    <scope>NUCLEOTIDE SEQUENCE [LARGE SCALE GENOMIC DNA]</scope>
    <source>
        <strain evidence="6 8">Gm-149</strain>
    </source>
</reference>
<evidence type="ECO:0000313" key="6">
    <source>
        <dbReference type="EMBL" id="SDJ53957.1"/>
    </source>
</evidence>
<dbReference type="EMBL" id="FNEO01000004">
    <property type="protein sequence ID" value="SDJ53957.1"/>
    <property type="molecule type" value="Genomic_DNA"/>
</dbReference>
<feature type="domain" description="Glycosyl transferase family 1" evidence="2">
    <location>
        <begin position="191"/>
        <end position="342"/>
    </location>
</feature>
<comment type="caution">
    <text evidence="5">The sequence shown here is derived from an EMBL/GenBank/DDBJ whole genome shotgun (WGS) entry which is preliminary data.</text>
</comment>
<dbReference type="InterPro" id="IPR001296">
    <property type="entry name" value="Glyco_trans_1"/>
</dbReference>
<evidence type="ECO:0000313" key="7">
    <source>
        <dbReference type="Proteomes" id="UP000093226"/>
    </source>
</evidence>
<proteinExistence type="predicted"/>
<dbReference type="Proteomes" id="UP000182367">
    <property type="component" value="Unassembled WGS sequence"/>
</dbReference>
<dbReference type="Gene3D" id="3.40.50.2000">
    <property type="entry name" value="Glycogen Phosphorylase B"/>
    <property type="match status" value="2"/>
</dbReference>
<evidence type="ECO:0000313" key="8">
    <source>
        <dbReference type="Proteomes" id="UP000182367"/>
    </source>
</evidence>
<feature type="domain" description="Glycosyltransferase subfamily 4-like N-terminal" evidence="3">
    <location>
        <begin position="13"/>
        <end position="174"/>
    </location>
</feature>
<evidence type="ECO:0000259" key="3">
    <source>
        <dbReference type="Pfam" id="PF13439"/>
    </source>
</evidence>
<dbReference type="Proteomes" id="UP000093226">
    <property type="component" value="Unassembled WGS sequence"/>
</dbReference>
<feature type="coiled-coil region" evidence="1">
    <location>
        <begin position="317"/>
        <end position="344"/>
    </location>
</feature>
<dbReference type="PANTHER" id="PTHR12526:SF630">
    <property type="entry name" value="GLYCOSYLTRANSFERASE"/>
    <property type="match status" value="1"/>
</dbReference>
<evidence type="ECO:0000313" key="5">
    <source>
        <dbReference type="EMBL" id="OCB69078.1"/>
    </source>
</evidence>
<dbReference type="InterPro" id="IPR028098">
    <property type="entry name" value="Glyco_trans_4-like_N"/>
</dbReference>
<dbReference type="Proteomes" id="UP000321579">
    <property type="component" value="Unassembled WGS sequence"/>
</dbReference>
<keyword evidence="5" id="KW-0808">Transferase</keyword>
<keyword evidence="8" id="KW-1185">Reference proteome</keyword>
<sequence length="368" mass="42447">MRVLQIINSLGTGGAEKLLLDTIPLYRKEGVEMDLLLFWENNHPFTKALMDLNCCKVIVLNHSLNYKDIYSPRNILKLRKYLKDYDIAHVHLFPAQYFTVLANISLKNRCKLIFTEHSTSNRRINNRIFKPLESWIYTKYKKLVCITEEIKNIYDNYLKQFNTIEIIYNGVNIEMIQNAKSRNKEEIHPILTQEQKIILQVSAFRKGKDQMTLVKALQYLPENYYVVLVGEGDELKNCENHVIELGFDKRVVFLGQRMDIPRLLKTADIIVLSSKYEGLSLSSIEGMASGKPFVASDVPGLSEVVGGAGVLFELGNAKELAERIQELLEDKTLYERTVEACQNRAAQYDIQNMIQKHIELYQRVYAAT</sequence>
<dbReference type="STRING" id="551990.SAMN05192550_2280"/>